<dbReference type="EMBL" id="JABAEB010000012">
    <property type="protein sequence ID" value="NLQ24769.1"/>
    <property type="molecule type" value="Genomic_DNA"/>
</dbReference>
<evidence type="ECO:0000313" key="1">
    <source>
        <dbReference type="EMBL" id="NLQ24769.1"/>
    </source>
</evidence>
<comment type="caution">
    <text evidence="1">The sequence shown here is derived from an EMBL/GenBank/DDBJ whole genome shotgun (WGS) entry which is preliminary data.</text>
</comment>
<accession>A0ABX1KTD2</accession>
<protein>
    <recommendedName>
        <fullName evidence="3">HNH endonuclease</fullName>
    </recommendedName>
</protein>
<dbReference type="Proteomes" id="UP000527352">
    <property type="component" value="Unassembled WGS sequence"/>
</dbReference>
<evidence type="ECO:0000313" key="2">
    <source>
        <dbReference type="Proteomes" id="UP000527352"/>
    </source>
</evidence>
<evidence type="ECO:0008006" key="3">
    <source>
        <dbReference type="Google" id="ProtNLM"/>
    </source>
</evidence>
<keyword evidence="2" id="KW-1185">Reference proteome</keyword>
<organism evidence="1 2">
    <name type="scientific">Shewanella oncorhynchi</name>
    <dbReference type="NCBI Taxonomy" id="2726434"/>
    <lineage>
        <taxon>Bacteria</taxon>
        <taxon>Pseudomonadati</taxon>
        <taxon>Pseudomonadota</taxon>
        <taxon>Gammaproteobacteria</taxon>
        <taxon>Alteromonadales</taxon>
        <taxon>Shewanellaceae</taxon>
        <taxon>Shewanella</taxon>
    </lineage>
</organism>
<dbReference type="RefSeq" id="WP_168826941.1">
    <property type="nucleotide sequence ID" value="NZ_JABAEB010000012.1"/>
</dbReference>
<name>A0ABX1KTD2_9GAMM</name>
<reference evidence="1 2" key="1">
    <citation type="submission" date="2020-04" db="EMBL/GenBank/DDBJ databases">
        <title>The first description of lens atrophy caused by putative novel Shewanella sp. that is a new emerging pathogen for cultured rainbow trout?</title>
        <authorList>
            <person name="Saticioglu I.B."/>
            <person name="Duman M."/>
            <person name="Altun S."/>
        </authorList>
    </citation>
    <scope>NUCLEOTIDE SEQUENCE [LARGE SCALE GENOMIC DNA]</scope>
    <source>
        <strain evidence="1 2">S-1</strain>
    </source>
</reference>
<proteinExistence type="predicted"/>
<sequence length="292" mass="33580">MHGVCKLCNQEAKLELSHFIPKFIGKWLKKTSITGYLRDGNQVSKRQQDIAKEYWLCGACEDLFSTWERTFSVKIFHPYMKNSSLVAVYGNWLSKFAASLSWRTLTYVRSKNSHETKPQEYLEMLAKAEEGLANFLLGKSSNLYEFEQHIFPLDVIESTNFDNLPTNINRYFLRAIAMDIVGNSQGTYIYTKLPSFIVIGVIKSKQSKQMRSSRVAISGGTISPRQYVFPDGFDGYIRDAANKISELYEQIPEEQLAKIENYVIDNVDKVVGSKLFEAIVHDYERFGRKSLR</sequence>
<gene>
    <name evidence="1" type="ORF">HGO26_18035</name>
</gene>